<dbReference type="Proteomes" id="UP000245680">
    <property type="component" value="Unassembled WGS sequence"/>
</dbReference>
<name>A0A2V2LFC1_9RHOB</name>
<reference evidence="2 3" key="1">
    <citation type="submission" date="2018-05" db="EMBL/GenBank/DDBJ databases">
        <title>Rhodobacteraceae gen. nov., sp. nov. isolated from sea water.</title>
        <authorList>
            <person name="Ren Y."/>
        </authorList>
    </citation>
    <scope>NUCLEOTIDE SEQUENCE [LARGE SCALE GENOMIC DNA]</scope>
    <source>
        <strain evidence="2 3">TG-679</strain>
    </source>
</reference>
<dbReference type="InterPro" id="IPR006158">
    <property type="entry name" value="Cobalamin-bd"/>
</dbReference>
<sequence length="257" mass="27569">MERQMSQRPPQATEHAAALASRVLASLQGRPKARPGRVAGRVCPRALSMLFEASLAAEFDRCETIRALCEMGLDHDEIADSYVPAAARQLGCDWVENTLSFARVTVAAGRLQEMLGGLAKANDIVTASHRAAPNVLVVSFENDQHTVGWKLVTLQLRRLGAAAHAMLDATPQDAAEVLEQVSYDLVLVSSSRIDVGARIGEMIDFLRARMVDVPPVVLGGIVVDLLDGAKPHADIVAVTNCLGAALTHKKRKPAPKT</sequence>
<evidence type="ECO:0000313" key="3">
    <source>
        <dbReference type="Proteomes" id="UP000245680"/>
    </source>
</evidence>
<dbReference type="PROSITE" id="PS51332">
    <property type="entry name" value="B12_BINDING"/>
    <property type="match status" value="1"/>
</dbReference>
<dbReference type="InterPro" id="IPR036724">
    <property type="entry name" value="Cobalamin-bd_sf"/>
</dbReference>
<proteinExistence type="predicted"/>
<dbReference type="GO" id="GO:0031419">
    <property type="term" value="F:cobalamin binding"/>
    <property type="evidence" value="ECO:0007669"/>
    <property type="project" value="InterPro"/>
</dbReference>
<dbReference type="GO" id="GO:0046872">
    <property type="term" value="F:metal ion binding"/>
    <property type="evidence" value="ECO:0007669"/>
    <property type="project" value="InterPro"/>
</dbReference>
<dbReference type="SUPFAM" id="SSF52242">
    <property type="entry name" value="Cobalamin (vitamin B12)-binding domain"/>
    <property type="match status" value="1"/>
</dbReference>
<dbReference type="Gene3D" id="3.40.50.280">
    <property type="entry name" value="Cobalamin-binding domain"/>
    <property type="match status" value="1"/>
</dbReference>
<dbReference type="EMBL" id="QGKU01000012">
    <property type="protein sequence ID" value="PWR04125.1"/>
    <property type="molecule type" value="Genomic_DNA"/>
</dbReference>
<keyword evidence="3" id="KW-1185">Reference proteome</keyword>
<protein>
    <recommendedName>
        <fullName evidence="1">B12-binding domain-containing protein</fullName>
    </recommendedName>
</protein>
<evidence type="ECO:0000259" key="1">
    <source>
        <dbReference type="PROSITE" id="PS51332"/>
    </source>
</evidence>
<comment type="caution">
    <text evidence="2">The sequence shown here is derived from an EMBL/GenBank/DDBJ whole genome shotgun (WGS) entry which is preliminary data.</text>
</comment>
<dbReference type="AlphaFoldDB" id="A0A2V2LFC1"/>
<evidence type="ECO:0000313" key="2">
    <source>
        <dbReference type="EMBL" id="PWR04125.1"/>
    </source>
</evidence>
<gene>
    <name evidence="2" type="ORF">DKT77_03550</name>
</gene>
<organism evidence="2 3">
    <name type="scientific">Meridianimarinicoccus roseus</name>
    <dbReference type="NCBI Taxonomy" id="2072018"/>
    <lineage>
        <taxon>Bacteria</taxon>
        <taxon>Pseudomonadati</taxon>
        <taxon>Pseudomonadota</taxon>
        <taxon>Alphaproteobacteria</taxon>
        <taxon>Rhodobacterales</taxon>
        <taxon>Paracoccaceae</taxon>
        <taxon>Meridianimarinicoccus</taxon>
    </lineage>
</organism>
<feature type="domain" description="B12-binding" evidence="1">
    <location>
        <begin position="132"/>
        <end position="257"/>
    </location>
</feature>
<accession>A0A2V2LFC1</accession>